<dbReference type="KEGG" id="cpro:CPRO_29080"/>
<evidence type="ECO:0000313" key="2">
    <source>
        <dbReference type="EMBL" id="SHE34545.1"/>
    </source>
</evidence>
<dbReference type="InterPro" id="IPR022476">
    <property type="entry name" value="Spore_YabP/YqfC"/>
</dbReference>
<dbReference type="Proteomes" id="UP000184204">
    <property type="component" value="Unassembled WGS sequence"/>
</dbReference>
<accession>A0A120MKJ1</accession>
<dbReference type="InterPro" id="IPR038705">
    <property type="entry name" value="YabP_sf"/>
</dbReference>
<dbReference type="NCBIfam" id="TIGR02892">
    <property type="entry name" value="spore_yabP"/>
    <property type="match status" value="1"/>
</dbReference>
<reference evidence="3" key="2">
    <citation type="submission" date="2016-01" db="EMBL/GenBank/DDBJ databases">
        <authorList>
            <person name="Poehlein A."/>
            <person name="Schlien K."/>
            <person name="Gottschalk G."/>
            <person name="Buckel W."/>
            <person name="Daniel R."/>
        </authorList>
    </citation>
    <scope>NUCLEOTIDE SEQUENCE [LARGE SCALE GENOMIC DNA]</scope>
    <source>
        <strain evidence="3">X2</strain>
    </source>
</reference>
<gene>
    <name evidence="1" type="primary">yabP</name>
    <name evidence="1" type="ORF">CPRO_29080</name>
    <name evidence="2" type="ORF">SAMN02745151_00479</name>
</gene>
<proteinExistence type="predicted"/>
<sequence length="92" mass="10340">MAEERKRSRHTVSMEERERIRMGGVLEVLSFDEEGIMLETDCGLMMIKGTGIHMGKLDLDAGEVTIEGLFDSITYSDGTLGEKHSFLGKLFR</sequence>
<reference evidence="2" key="3">
    <citation type="submission" date="2016-11" db="EMBL/GenBank/DDBJ databases">
        <authorList>
            <person name="Varghese N."/>
            <person name="Submissions S."/>
        </authorList>
    </citation>
    <scope>NUCLEOTIDE SEQUENCE</scope>
    <source>
        <strain evidence="2">DSM 1682</strain>
    </source>
</reference>
<protein>
    <submittedName>
        <fullName evidence="1">Spore protein YabP</fullName>
    </submittedName>
    <submittedName>
        <fullName evidence="2">Sporulation protein YabP</fullName>
    </submittedName>
</protein>
<dbReference type="AlphaFoldDB" id="A0A120MKJ1"/>
<dbReference type="OrthoDB" id="9795125at2"/>
<keyword evidence="3" id="KW-1185">Reference proteome</keyword>
<dbReference type="RefSeq" id="WP_066053253.1">
    <property type="nucleotide sequence ID" value="NZ_CP014223.1"/>
</dbReference>
<dbReference type="Proteomes" id="UP000068026">
    <property type="component" value="Chromosome"/>
</dbReference>
<dbReference type="PIRSF" id="PIRSF011576">
    <property type="entry name" value="YabP"/>
    <property type="match status" value="1"/>
</dbReference>
<dbReference type="Gene3D" id="2.60.40.2000">
    <property type="match status" value="1"/>
</dbReference>
<reference evidence="1 3" key="1">
    <citation type="journal article" date="2016" name="Genome Announc.">
        <title>Complete Genome Sequence of the Amino Acid-Fermenting Clostridium propionicum X2 (DSM 1682).</title>
        <authorList>
            <person name="Poehlein A."/>
            <person name="Schlien K."/>
            <person name="Chowdhury N.P."/>
            <person name="Gottschalk G."/>
            <person name="Buckel W."/>
            <person name="Daniel R."/>
        </authorList>
    </citation>
    <scope>NUCLEOTIDE SEQUENCE [LARGE SCALE GENOMIC DNA]</scope>
    <source>
        <strain evidence="1 3">X2</strain>
    </source>
</reference>
<evidence type="ECO:0000313" key="3">
    <source>
        <dbReference type="Proteomes" id="UP000068026"/>
    </source>
</evidence>
<evidence type="ECO:0000313" key="1">
    <source>
        <dbReference type="EMBL" id="AMJ42438.1"/>
    </source>
</evidence>
<dbReference type="Pfam" id="PF07873">
    <property type="entry name" value="YabP"/>
    <property type="match status" value="1"/>
</dbReference>
<dbReference type="GO" id="GO:0030435">
    <property type="term" value="P:sporulation resulting in formation of a cellular spore"/>
    <property type="evidence" value="ECO:0007669"/>
    <property type="project" value="InterPro"/>
</dbReference>
<name>A0A120MKJ1_ANAPI</name>
<dbReference type="EMBL" id="CP014223">
    <property type="protein sequence ID" value="AMJ42438.1"/>
    <property type="molecule type" value="Genomic_DNA"/>
</dbReference>
<evidence type="ECO:0000313" key="4">
    <source>
        <dbReference type="Proteomes" id="UP000184204"/>
    </source>
</evidence>
<reference evidence="4" key="4">
    <citation type="submission" date="2016-11" db="EMBL/GenBank/DDBJ databases">
        <authorList>
            <person name="Jaros S."/>
            <person name="Januszkiewicz K."/>
            <person name="Wedrychowicz H."/>
        </authorList>
    </citation>
    <scope>NUCLEOTIDE SEQUENCE [LARGE SCALE GENOMIC DNA]</scope>
    <source>
        <strain evidence="4">DSM 1682</strain>
    </source>
</reference>
<dbReference type="EMBL" id="FQUA01000001">
    <property type="protein sequence ID" value="SHE34545.1"/>
    <property type="molecule type" value="Genomic_DNA"/>
</dbReference>
<organism evidence="2 4">
    <name type="scientific">Anaerotignum propionicum DSM 1682</name>
    <dbReference type="NCBI Taxonomy" id="991789"/>
    <lineage>
        <taxon>Bacteria</taxon>
        <taxon>Bacillati</taxon>
        <taxon>Bacillota</taxon>
        <taxon>Clostridia</taxon>
        <taxon>Lachnospirales</taxon>
        <taxon>Anaerotignaceae</taxon>
        <taxon>Anaerotignum</taxon>
    </lineage>
</organism>
<dbReference type="InterPro" id="IPR012504">
    <property type="entry name" value="Spore_YabP"/>
</dbReference>